<gene>
    <name evidence="1" type="ORF">FOB41_03260</name>
</gene>
<dbReference type="AlphaFoldDB" id="A0A6H0ZHB3"/>
<dbReference type="EMBL" id="CP050898">
    <property type="protein sequence ID" value="QIX20226.1"/>
    <property type="molecule type" value="Genomic_DNA"/>
</dbReference>
<organism evidence="1 2">
    <name type="scientific">Agrobacterium pusense</name>
    <dbReference type="NCBI Taxonomy" id="648995"/>
    <lineage>
        <taxon>Bacteria</taxon>
        <taxon>Pseudomonadati</taxon>
        <taxon>Pseudomonadota</taxon>
        <taxon>Alphaproteobacteria</taxon>
        <taxon>Hyphomicrobiales</taxon>
        <taxon>Rhizobiaceae</taxon>
        <taxon>Rhizobium/Agrobacterium group</taxon>
        <taxon>Agrobacterium</taxon>
    </lineage>
</organism>
<protein>
    <submittedName>
        <fullName evidence="1">Uncharacterized protein</fullName>
    </submittedName>
</protein>
<sequence>MNWRDVYPEGSTAMIDGERFEVRHNPHGLGIDLHRRSDGTLAVTIAPDYVPVIVDGIKYPEVTA</sequence>
<evidence type="ECO:0000313" key="2">
    <source>
        <dbReference type="Proteomes" id="UP000500870"/>
    </source>
</evidence>
<reference evidence="1 2" key="1">
    <citation type="submission" date="2020-04" db="EMBL/GenBank/DDBJ databases">
        <title>FDA dAtabase for Regulatory Grade micrObial Sequences (FDA-ARGOS): Supporting development and validation of Infectious Disease Dx tests.</title>
        <authorList>
            <person name="Sciortino C."/>
            <person name="Tallon L."/>
            <person name="Sadzewicz L."/>
            <person name="Vavikolanu K."/>
            <person name="Mehta A."/>
            <person name="Aluvathingal J."/>
            <person name="Nadendla S."/>
            <person name="Nandy P."/>
            <person name="Geyer C."/>
            <person name="Yan Y."/>
            <person name="Sichtig H."/>
        </authorList>
    </citation>
    <scope>NUCLEOTIDE SEQUENCE [LARGE SCALE GENOMIC DNA]</scope>
    <source>
        <strain evidence="1 2">FDAARGOS_633</strain>
    </source>
</reference>
<evidence type="ECO:0000313" key="1">
    <source>
        <dbReference type="EMBL" id="QIX20226.1"/>
    </source>
</evidence>
<proteinExistence type="predicted"/>
<dbReference type="RefSeq" id="WP_177319090.1">
    <property type="nucleotide sequence ID" value="NZ_CP050898.1"/>
</dbReference>
<dbReference type="Proteomes" id="UP000500870">
    <property type="component" value="Chromosome 1"/>
</dbReference>
<accession>A0A6H0ZHB3</accession>
<name>A0A6H0ZHB3_9HYPH</name>